<dbReference type="PANTHER" id="PTHR37423">
    <property type="entry name" value="SOLUBLE LYTIC MUREIN TRANSGLYCOSYLASE-RELATED"/>
    <property type="match status" value="1"/>
</dbReference>
<evidence type="ECO:0000259" key="3">
    <source>
        <dbReference type="Pfam" id="PF01464"/>
    </source>
</evidence>
<dbReference type="Proteomes" id="UP000006034">
    <property type="component" value="Unassembled WGS sequence"/>
</dbReference>
<dbReference type="eggNOG" id="COG0741">
    <property type="taxonomic scope" value="Bacteria"/>
</dbReference>
<gene>
    <name evidence="4" type="ORF">HMPREF0179_00707</name>
</gene>
<proteinExistence type="inferred from homology"/>
<comment type="caution">
    <text evidence="4">The sequence shown here is derived from an EMBL/GenBank/DDBJ whole genome shotgun (WGS) entry which is preliminary data.</text>
</comment>
<evidence type="ECO:0000256" key="1">
    <source>
        <dbReference type="ARBA" id="ARBA00007734"/>
    </source>
</evidence>
<dbReference type="CDD" id="cd16893">
    <property type="entry name" value="LT_MltC_MltE"/>
    <property type="match status" value="1"/>
</dbReference>
<dbReference type="PANTHER" id="PTHR37423:SF2">
    <property type="entry name" value="MEMBRANE-BOUND LYTIC MUREIN TRANSGLYCOSYLASE C"/>
    <property type="match status" value="1"/>
</dbReference>
<keyword evidence="5" id="KW-1185">Reference proteome</keyword>
<feature type="domain" description="Transglycosylase SLT" evidence="3">
    <location>
        <begin position="210"/>
        <end position="334"/>
    </location>
</feature>
<accession>E5Y3E6</accession>
<dbReference type="InterPro" id="IPR008258">
    <property type="entry name" value="Transglycosylase_SLT_dom_1"/>
</dbReference>
<sequence>MRNPLAGYAVSVTGTLALLALVTGFVPGGSNQSLEPVTGATSRAKGENPLPRPLLHIPEQFREAMKQNLPSTPFAASGDRFPVLEVQSDGTVTMRPLHGSIPVKLETTSTSLAAMLTAAPTEPQQADFVPRAELFSNMPRINQAEPAHLDVLGKQLDFDDLPLRWNGSQQAFELAPEVLERTEKLLGDLRQLSGLTASMRRQAEQYRPVVEKYADRYNLSPDLVFAIIYTESDFDPDLISNRSAHGLMQVVPDTAGGEVHRWLGRTGKPSPSLLLHPETNIKYGTAYMYLLQNRHLSAIADPQSREYCAIAAYNIGTGGMLRTFGKSRDAAFEAINAMTPEQVRNTLLKKLSSRETKAFLAKVLKSRERFSMLG</sequence>
<dbReference type="InterPro" id="IPR000189">
    <property type="entry name" value="Transglyc_AS"/>
</dbReference>
<dbReference type="STRING" id="563192.HMPREF0179_00707"/>
<feature type="region of interest" description="Disordered" evidence="2">
    <location>
        <begin position="30"/>
        <end position="50"/>
    </location>
</feature>
<dbReference type="Gene3D" id="1.10.530.10">
    <property type="match status" value="1"/>
</dbReference>
<name>E5Y3E6_BILW3</name>
<dbReference type="AlphaFoldDB" id="E5Y3E6"/>
<reference evidence="4 5" key="1">
    <citation type="submission" date="2010-10" db="EMBL/GenBank/DDBJ databases">
        <authorList>
            <consortium name="The Broad Institute Genome Sequencing Platform"/>
            <person name="Ward D."/>
            <person name="Earl A."/>
            <person name="Feldgarden M."/>
            <person name="Young S.K."/>
            <person name="Gargeya S."/>
            <person name="Zeng Q."/>
            <person name="Alvarado L."/>
            <person name="Berlin A."/>
            <person name="Bochicchio J."/>
            <person name="Chapman S.B."/>
            <person name="Chen Z."/>
            <person name="Freedman E."/>
            <person name="Gellesch M."/>
            <person name="Goldberg J."/>
            <person name="Griggs A."/>
            <person name="Gujja S."/>
            <person name="Heilman E."/>
            <person name="Heiman D."/>
            <person name="Howarth C."/>
            <person name="Mehta T."/>
            <person name="Neiman D."/>
            <person name="Pearson M."/>
            <person name="Roberts A."/>
            <person name="Saif S."/>
            <person name="Shea T."/>
            <person name="Shenoy N."/>
            <person name="Sisk P."/>
            <person name="Stolte C."/>
            <person name="Sykes S."/>
            <person name="White J."/>
            <person name="Yandava C."/>
            <person name="Allen-Vercoe E."/>
            <person name="Sibley C."/>
            <person name="Ambrose C.E."/>
            <person name="Strauss J."/>
            <person name="Daigneault M."/>
            <person name="Haas B."/>
            <person name="Nusbaum C."/>
            <person name="Birren B."/>
        </authorList>
    </citation>
    <scope>NUCLEOTIDE SEQUENCE [LARGE SCALE GENOMIC DNA]</scope>
    <source>
        <strain evidence="4 5">3_1_6</strain>
    </source>
</reference>
<dbReference type="SUPFAM" id="SSF53955">
    <property type="entry name" value="Lysozyme-like"/>
    <property type="match status" value="1"/>
</dbReference>
<evidence type="ECO:0000313" key="5">
    <source>
        <dbReference type="Proteomes" id="UP000006034"/>
    </source>
</evidence>
<dbReference type="HOGENOM" id="CLU_729064_0_0_7"/>
<organism evidence="4 5">
    <name type="scientific">Bilophila wadsworthia (strain 3_1_6)</name>
    <dbReference type="NCBI Taxonomy" id="563192"/>
    <lineage>
        <taxon>Bacteria</taxon>
        <taxon>Pseudomonadati</taxon>
        <taxon>Thermodesulfobacteriota</taxon>
        <taxon>Desulfovibrionia</taxon>
        <taxon>Desulfovibrionales</taxon>
        <taxon>Desulfovibrionaceae</taxon>
        <taxon>Bilophila</taxon>
    </lineage>
</organism>
<dbReference type="GO" id="GO:0000270">
    <property type="term" value="P:peptidoglycan metabolic process"/>
    <property type="evidence" value="ECO:0007669"/>
    <property type="project" value="InterPro"/>
</dbReference>
<dbReference type="PROSITE" id="PS00922">
    <property type="entry name" value="TRANSGLYCOSYLASE"/>
    <property type="match status" value="1"/>
</dbReference>
<dbReference type="Pfam" id="PF01464">
    <property type="entry name" value="SLT"/>
    <property type="match status" value="1"/>
</dbReference>
<feature type="compositionally biased region" description="Polar residues" evidence="2">
    <location>
        <begin position="30"/>
        <end position="41"/>
    </location>
</feature>
<protein>
    <recommendedName>
        <fullName evidence="3">Transglycosylase SLT domain-containing protein</fullName>
    </recommendedName>
</protein>
<dbReference type="OrthoDB" id="9781970at2"/>
<dbReference type="GO" id="GO:0016020">
    <property type="term" value="C:membrane"/>
    <property type="evidence" value="ECO:0007669"/>
    <property type="project" value="InterPro"/>
</dbReference>
<dbReference type="GO" id="GO:0008933">
    <property type="term" value="F:peptidoglycan lytic transglycosylase activity"/>
    <property type="evidence" value="ECO:0007669"/>
    <property type="project" value="InterPro"/>
</dbReference>
<reference evidence="4 5" key="2">
    <citation type="submission" date="2013-04" db="EMBL/GenBank/DDBJ databases">
        <title>The Genome Sequence of Bilophila wadsworthia 3_1_6.</title>
        <authorList>
            <consortium name="The Broad Institute Genomics Platform"/>
            <person name="Earl A."/>
            <person name="Ward D."/>
            <person name="Feldgarden M."/>
            <person name="Gevers D."/>
            <person name="Sibley C."/>
            <person name="Strauss J."/>
            <person name="Allen-Vercoe E."/>
            <person name="Walker B."/>
            <person name="Young S."/>
            <person name="Zeng Q."/>
            <person name="Gargeya S."/>
            <person name="Fitzgerald M."/>
            <person name="Haas B."/>
            <person name="Abouelleil A."/>
            <person name="Allen A.W."/>
            <person name="Alvarado L."/>
            <person name="Arachchi H.M."/>
            <person name="Berlin A.M."/>
            <person name="Chapman S.B."/>
            <person name="Gainer-Dewar J."/>
            <person name="Goldberg J."/>
            <person name="Griggs A."/>
            <person name="Gujja S."/>
            <person name="Hansen M."/>
            <person name="Howarth C."/>
            <person name="Imamovic A."/>
            <person name="Ireland A."/>
            <person name="Larimer J."/>
            <person name="McCowan C."/>
            <person name="Murphy C."/>
            <person name="Pearson M."/>
            <person name="Poon T.W."/>
            <person name="Priest M."/>
            <person name="Roberts A."/>
            <person name="Saif S."/>
            <person name="Shea T."/>
            <person name="Sisk P."/>
            <person name="Sykes S."/>
            <person name="Wortman J."/>
            <person name="Nusbaum C."/>
            <person name="Birren B."/>
        </authorList>
    </citation>
    <scope>NUCLEOTIDE SEQUENCE [LARGE SCALE GENOMIC DNA]</scope>
    <source>
        <strain evidence="4 5">3_1_6</strain>
    </source>
</reference>
<dbReference type="InterPro" id="IPR023346">
    <property type="entry name" value="Lysozyme-like_dom_sf"/>
</dbReference>
<evidence type="ECO:0000313" key="4">
    <source>
        <dbReference type="EMBL" id="EFV45476.2"/>
    </source>
</evidence>
<dbReference type="EMBL" id="ADCP02000001">
    <property type="protein sequence ID" value="EFV45476.2"/>
    <property type="molecule type" value="Genomic_DNA"/>
</dbReference>
<evidence type="ECO:0000256" key="2">
    <source>
        <dbReference type="SAM" id="MobiDB-lite"/>
    </source>
</evidence>
<comment type="similarity">
    <text evidence="1">Belongs to the transglycosylase Slt family.</text>
</comment>